<dbReference type="AlphaFoldDB" id="A0A5C6FVG5"/>
<evidence type="ECO:0000313" key="2">
    <source>
        <dbReference type="Proteomes" id="UP000316476"/>
    </source>
</evidence>
<accession>A0A5C6FVG5</accession>
<dbReference type="EMBL" id="SJPZ01000001">
    <property type="protein sequence ID" value="TWU66391.1"/>
    <property type="molecule type" value="Genomic_DNA"/>
</dbReference>
<dbReference type="Proteomes" id="UP000316476">
    <property type="component" value="Unassembled WGS sequence"/>
</dbReference>
<dbReference type="OrthoDB" id="266475at2"/>
<gene>
    <name evidence="1" type="ORF">V7x_19570</name>
</gene>
<reference evidence="1 2" key="1">
    <citation type="submission" date="2019-02" db="EMBL/GenBank/DDBJ databases">
        <title>Deep-cultivation of Planctomycetes and their phenomic and genomic characterization uncovers novel biology.</title>
        <authorList>
            <person name="Wiegand S."/>
            <person name="Jogler M."/>
            <person name="Boedeker C."/>
            <person name="Pinto D."/>
            <person name="Vollmers J."/>
            <person name="Rivas-Marin E."/>
            <person name="Kohn T."/>
            <person name="Peeters S.H."/>
            <person name="Heuer A."/>
            <person name="Rast P."/>
            <person name="Oberbeckmann S."/>
            <person name="Bunk B."/>
            <person name="Jeske O."/>
            <person name="Meyerdierks A."/>
            <person name="Storesund J.E."/>
            <person name="Kallscheuer N."/>
            <person name="Luecker S."/>
            <person name="Lage O.M."/>
            <person name="Pohl T."/>
            <person name="Merkel B.J."/>
            <person name="Hornburger P."/>
            <person name="Mueller R.-W."/>
            <person name="Bruemmer F."/>
            <person name="Labrenz M."/>
            <person name="Spormann A.M."/>
            <person name="Op Den Camp H."/>
            <person name="Overmann J."/>
            <person name="Amann R."/>
            <person name="Jetten M.S.M."/>
            <person name="Mascher T."/>
            <person name="Medema M.H."/>
            <person name="Devos D.P."/>
            <person name="Kaster A.-K."/>
            <person name="Ovreas L."/>
            <person name="Rohde M."/>
            <person name="Galperin M.Y."/>
            <person name="Jogler C."/>
        </authorList>
    </citation>
    <scope>NUCLEOTIDE SEQUENCE [LARGE SCALE GENOMIC DNA]</scope>
    <source>
        <strain evidence="1 2">V7</strain>
    </source>
</reference>
<proteinExistence type="predicted"/>
<organism evidence="1 2">
    <name type="scientific">Crateriforma conspicua</name>
    <dbReference type="NCBI Taxonomy" id="2527996"/>
    <lineage>
        <taxon>Bacteria</taxon>
        <taxon>Pseudomonadati</taxon>
        <taxon>Planctomycetota</taxon>
        <taxon>Planctomycetia</taxon>
        <taxon>Planctomycetales</taxon>
        <taxon>Planctomycetaceae</taxon>
        <taxon>Crateriforma</taxon>
    </lineage>
</organism>
<comment type="caution">
    <text evidence="1">The sequence shown here is derived from an EMBL/GenBank/DDBJ whole genome shotgun (WGS) entry which is preliminary data.</text>
</comment>
<protein>
    <submittedName>
        <fullName evidence="1">Uncharacterized protein</fullName>
    </submittedName>
</protein>
<dbReference type="RefSeq" id="WP_146413029.1">
    <property type="nucleotide sequence ID" value="NZ_SJPZ01000001.1"/>
</dbReference>
<evidence type="ECO:0000313" key="1">
    <source>
        <dbReference type="EMBL" id="TWU66391.1"/>
    </source>
</evidence>
<sequence length="144" mass="16629">MTDEAENDFTPPGADDFVVSEDSLDEHGFASVWNIVSSTVGDDLYRTREVAGRLMGFLCKHECDFVVTSSANAEYLDQKFEQDKKLLHDWKAESEMVDIIAQHAEVHFKTMKLFLANRRYKPDANYSPTRANRKKWFEETWNVG</sequence>
<name>A0A5C6FVG5_9PLAN</name>